<gene>
    <name evidence="2" type="ORF">GSPATT00017433001</name>
    <name evidence="3" type="ORF">GSPATT00019293001</name>
    <name evidence="1" type="ORF">GSPATT00038951001</name>
</gene>
<dbReference type="InParanoid" id="A0CT16"/>
<proteinExistence type="predicted"/>
<dbReference type="HOGENOM" id="CLU_2965807_0_0_1"/>
<accession>A0CT16</accession>
<keyword evidence="4" id="KW-1185">Reference proteome</keyword>
<dbReference type="KEGG" id="ptm:GSPATT00038951001"/>
<sequence>MHKQLNQVILTDAMITTRSQIAIAKKALQSNGVIQKNITAVNIVTCEKVYQKYFVNFLR</sequence>
<dbReference type="Proteomes" id="UP000000600">
    <property type="component" value="Unassembled WGS sequence"/>
</dbReference>
<dbReference type="RefSeq" id="XP_001441330.1">
    <property type="nucleotide sequence ID" value="XM_001441293.1"/>
</dbReference>
<dbReference type="EMBL" id="CT868452">
    <property type="protein sequence ID" value="CAK83076.1"/>
    <property type="molecule type" value="Genomic_DNA"/>
</dbReference>
<evidence type="ECO:0000313" key="4">
    <source>
        <dbReference type="Proteomes" id="UP000000600"/>
    </source>
</evidence>
<evidence type="ECO:0000313" key="1">
    <source>
        <dbReference type="EMBL" id="CAK73933.1"/>
    </source>
</evidence>
<dbReference type="EMBL" id="CT868171">
    <property type="protein sequence ID" value="CAK73933.1"/>
    <property type="molecule type" value="Genomic_DNA"/>
</dbReference>
<evidence type="ECO:0000313" key="2">
    <source>
        <dbReference type="EMBL" id="CAK83076.1"/>
    </source>
</evidence>
<dbReference type="GeneID" id="5038758"/>
<dbReference type="OrthoDB" id="106623at2759"/>
<dbReference type="AlphaFoldDB" id="A0CT16"/>
<dbReference type="KEGG" id="ptm:GSPATT00019293001"/>
<reference evidence="1 4" key="1">
    <citation type="journal article" date="2006" name="Nature">
        <title>Global trends of whole-genome duplications revealed by the ciliate Paramecium tetraurelia.</title>
        <authorList>
            <consortium name="Genoscope"/>
            <person name="Aury J.-M."/>
            <person name="Jaillon O."/>
            <person name="Duret L."/>
            <person name="Noel B."/>
            <person name="Jubin C."/>
            <person name="Porcel B.M."/>
            <person name="Segurens B."/>
            <person name="Daubin V."/>
            <person name="Anthouard V."/>
            <person name="Aiach N."/>
            <person name="Arnaiz O."/>
            <person name="Billaut A."/>
            <person name="Beisson J."/>
            <person name="Blanc I."/>
            <person name="Bouhouche K."/>
            <person name="Camara F."/>
            <person name="Duharcourt S."/>
            <person name="Guigo R."/>
            <person name="Gogendeau D."/>
            <person name="Katinka M."/>
            <person name="Keller A.-M."/>
            <person name="Kissmehl R."/>
            <person name="Klotz C."/>
            <person name="Koll F."/>
            <person name="Le Moue A."/>
            <person name="Lepere C."/>
            <person name="Malinsky S."/>
            <person name="Nowacki M."/>
            <person name="Nowak J.K."/>
            <person name="Plattner H."/>
            <person name="Poulain J."/>
            <person name="Ruiz F."/>
            <person name="Serrano V."/>
            <person name="Zagulski M."/>
            <person name="Dessen P."/>
            <person name="Betermier M."/>
            <person name="Weissenbach J."/>
            <person name="Scarpelli C."/>
            <person name="Schachter V."/>
            <person name="Sperling L."/>
            <person name="Meyer E."/>
            <person name="Cohen J."/>
            <person name="Wincker P."/>
        </authorList>
    </citation>
    <scope>NUCLEOTIDE SEQUENCE [LARGE SCALE GENOMIC DNA]</scope>
    <source>
        <strain evidence="1 4">Stock d4-2</strain>
    </source>
</reference>
<dbReference type="RefSeq" id="XP_001452973.1">
    <property type="nucleotide sequence ID" value="XM_001452936.1"/>
</dbReference>
<dbReference type="KEGG" id="ptm:GSPATT00017433001"/>
<dbReference type="RefSeq" id="XP_001450473.1">
    <property type="nucleotide sequence ID" value="XM_001450436.1"/>
</dbReference>
<dbReference type="GeneID" id="5027114"/>
<protein>
    <submittedName>
        <fullName evidence="1">Chromosome undetermined scaffold_267, whole genome shotgun sequence</fullName>
    </submittedName>
    <submittedName>
        <fullName evidence="2">Chromosome undetermined scaffold_52, whole genome shotgun sequence</fullName>
    </submittedName>
    <submittedName>
        <fullName evidence="3">Chromosome undetermined scaffold_60, whole genome shotgun sequence</fullName>
    </submittedName>
</protein>
<name>A0CT16_PARTE</name>
<dbReference type="GeneID" id="5036258"/>
<reference evidence="1" key="2">
    <citation type="submission" date="2006-03" db="EMBL/GenBank/DDBJ databases">
        <authorList>
            <consortium name="Genoscope"/>
        </authorList>
    </citation>
    <scope>NUCLEOTIDE SEQUENCE</scope>
    <source>
        <strain evidence="1">Stock d4-2</strain>
    </source>
</reference>
<dbReference type="EMBL" id="CT868541">
    <property type="protein sequence ID" value="CAK85576.1"/>
    <property type="molecule type" value="Genomic_DNA"/>
</dbReference>
<organism evidence="1 4">
    <name type="scientific">Paramecium tetraurelia</name>
    <dbReference type="NCBI Taxonomy" id="5888"/>
    <lineage>
        <taxon>Eukaryota</taxon>
        <taxon>Sar</taxon>
        <taxon>Alveolata</taxon>
        <taxon>Ciliophora</taxon>
        <taxon>Intramacronucleata</taxon>
        <taxon>Oligohymenophorea</taxon>
        <taxon>Peniculida</taxon>
        <taxon>Parameciidae</taxon>
        <taxon>Paramecium</taxon>
    </lineage>
</organism>
<evidence type="ECO:0000313" key="3">
    <source>
        <dbReference type="EMBL" id="CAK85576.1"/>
    </source>
</evidence>